<protein>
    <submittedName>
        <fullName evidence="1">Uncharacterized protein</fullName>
    </submittedName>
</protein>
<organism evidence="1 2">
    <name type="scientific">Bacillus songklensis</name>
    <dbReference type="NCBI Taxonomy" id="1069116"/>
    <lineage>
        <taxon>Bacteria</taxon>
        <taxon>Bacillati</taxon>
        <taxon>Bacillota</taxon>
        <taxon>Bacilli</taxon>
        <taxon>Bacillales</taxon>
        <taxon>Bacillaceae</taxon>
        <taxon>Bacillus</taxon>
    </lineage>
</organism>
<evidence type="ECO:0000313" key="2">
    <source>
        <dbReference type="Proteomes" id="UP001595752"/>
    </source>
</evidence>
<gene>
    <name evidence="1" type="ORF">ACFOU2_06725</name>
</gene>
<dbReference type="Proteomes" id="UP001595752">
    <property type="component" value="Unassembled WGS sequence"/>
</dbReference>
<keyword evidence="2" id="KW-1185">Reference proteome</keyword>
<name>A0ABV8AZ14_9BACI</name>
<accession>A0ABV8AZ14</accession>
<evidence type="ECO:0000313" key="1">
    <source>
        <dbReference type="EMBL" id="MFC3883228.1"/>
    </source>
</evidence>
<reference evidence="2" key="1">
    <citation type="journal article" date="2019" name="Int. J. Syst. Evol. Microbiol.">
        <title>The Global Catalogue of Microorganisms (GCM) 10K type strain sequencing project: providing services to taxonomists for standard genome sequencing and annotation.</title>
        <authorList>
            <consortium name="The Broad Institute Genomics Platform"/>
            <consortium name="The Broad Institute Genome Sequencing Center for Infectious Disease"/>
            <person name="Wu L."/>
            <person name="Ma J."/>
        </authorList>
    </citation>
    <scope>NUCLEOTIDE SEQUENCE [LARGE SCALE GENOMIC DNA]</scope>
    <source>
        <strain evidence="2">CCUG 61889</strain>
    </source>
</reference>
<dbReference type="EMBL" id="JBHRZT010000020">
    <property type="protein sequence ID" value="MFC3883228.1"/>
    <property type="molecule type" value="Genomic_DNA"/>
</dbReference>
<proteinExistence type="predicted"/>
<sequence length="54" mass="6197">MNDKKQPQHVYEYDEAGMQVTQQQMNDAYESGFIGDGYMAATYEDVVKEAEERG</sequence>
<comment type="caution">
    <text evidence="1">The sequence shown here is derived from an EMBL/GenBank/DDBJ whole genome shotgun (WGS) entry which is preliminary data.</text>
</comment>
<dbReference type="RefSeq" id="WP_377913411.1">
    <property type="nucleotide sequence ID" value="NZ_JBHRZT010000020.1"/>
</dbReference>